<dbReference type="AlphaFoldDB" id="A0A914UPI3"/>
<sequence>MRPNRASQTLTWAGLNMDTELVDELTPNSCVRTRSSAPAADSATGAGDGRGVSAPAYPGGIPKVPTSTSNSLKRLGSGDIEGIRLTPTGEPGPSAANRLGHSLLPGSTRRPAKEEERLARFPLSTMPSDKINRPSVSGAKGCQVKAIAGQT</sequence>
<evidence type="ECO:0000256" key="1">
    <source>
        <dbReference type="SAM" id="MobiDB-lite"/>
    </source>
</evidence>
<reference evidence="3" key="1">
    <citation type="submission" date="2022-11" db="UniProtKB">
        <authorList>
            <consortium name="WormBaseParasite"/>
        </authorList>
    </citation>
    <scope>IDENTIFICATION</scope>
</reference>
<feature type="region of interest" description="Disordered" evidence="1">
    <location>
        <begin position="28"/>
        <end position="114"/>
    </location>
</feature>
<evidence type="ECO:0000313" key="2">
    <source>
        <dbReference type="Proteomes" id="UP000887566"/>
    </source>
</evidence>
<protein>
    <submittedName>
        <fullName evidence="3">Uncharacterized protein</fullName>
    </submittedName>
</protein>
<dbReference type="Proteomes" id="UP000887566">
    <property type="component" value="Unplaced"/>
</dbReference>
<keyword evidence="2" id="KW-1185">Reference proteome</keyword>
<name>A0A914UPI3_9BILA</name>
<evidence type="ECO:0000313" key="3">
    <source>
        <dbReference type="WBParaSite" id="PSAMB.scaffold1159size35116.g11381.t1"/>
    </source>
</evidence>
<dbReference type="WBParaSite" id="PSAMB.scaffold1159size35116.g11381.t1">
    <property type="protein sequence ID" value="PSAMB.scaffold1159size35116.g11381.t1"/>
    <property type="gene ID" value="PSAMB.scaffold1159size35116.g11381"/>
</dbReference>
<organism evidence="2 3">
    <name type="scientific">Plectus sambesii</name>
    <dbReference type="NCBI Taxonomy" id="2011161"/>
    <lineage>
        <taxon>Eukaryota</taxon>
        <taxon>Metazoa</taxon>
        <taxon>Ecdysozoa</taxon>
        <taxon>Nematoda</taxon>
        <taxon>Chromadorea</taxon>
        <taxon>Plectida</taxon>
        <taxon>Plectina</taxon>
        <taxon>Plectoidea</taxon>
        <taxon>Plectidae</taxon>
        <taxon>Plectus</taxon>
    </lineage>
</organism>
<accession>A0A914UPI3</accession>
<proteinExistence type="predicted"/>